<protein>
    <submittedName>
        <fullName evidence="1">Poly [ADP-ribose] polymerase 14</fullName>
    </submittedName>
</protein>
<dbReference type="GO" id="GO:0003723">
    <property type="term" value="F:RNA binding"/>
    <property type="evidence" value="ECO:0007669"/>
    <property type="project" value="UniProtKB-UniRule"/>
</dbReference>
<dbReference type="Gene3D" id="3.30.70.330">
    <property type="match status" value="1"/>
</dbReference>
<dbReference type="InParanoid" id="K1QVL6"/>
<sequence length="372" mass="43072">MVEKCQTIYIKGIDKSITYDLVENFFCNKRKSGGGDVEKVDYHPEDGYCIVYFEHPSDAKNAAAKEKFTINGREIQAQMYVPCLGLPEQSMNWEDMPCVSYEGNEYIVKFVKNLPKECSQIEEALQKKCVKVEWPKSKSDFTVNLQCTVTKDVENAKEILKSWKEEAEVEMDRHMNKYVCQKHSTVPEAWQALLVQLKTLTIDQPDRVAVLLDKKKHTVIVAGYEENTEALTRIILNLIKTEESKIQNQTEKIMKNIPLDFHKCQQLWKTHFGKKLANDFPDLDFQVEINKEEVNLTGKPTEVNEALIKMHEYLMNTKSKSLNISKERYEIFMKKEVKEGFIAEMKAKGNKAVWNVTEDKVQMTSLNSKTSR</sequence>
<dbReference type="InterPro" id="IPR000504">
    <property type="entry name" value="RRM_dom"/>
</dbReference>
<dbReference type="Pfam" id="PF23085">
    <property type="entry name" value="RRM_PARP14_3"/>
    <property type="match status" value="1"/>
</dbReference>
<evidence type="ECO:0000313" key="1">
    <source>
        <dbReference type="EMBL" id="EKC25586.1"/>
    </source>
</evidence>
<dbReference type="SUPFAM" id="SSF54928">
    <property type="entry name" value="RNA-binding domain, RBD"/>
    <property type="match status" value="1"/>
</dbReference>
<gene>
    <name evidence="1" type="ORF">CGI_10016057</name>
</gene>
<dbReference type="InterPro" id="IPR035979">
    <property type="entry name" value="RBD_domain_sf"/>
</dbReference>
<dbReference type="InterPro" id="IPR057044">
    <property type="entry name" value="PARP14_KH_1"/>
</dbReference>
<name>K1QVL6_MAGGI</name>
<organism evidence="1">
    <name type="scientific">Magallana gigas</name>
    <name type="common">Pacific oyster</name>
    <name type="synonym">Crassostrea gigas</name>
    <dbReference type="NCBI Taxonomy" id="29159"/>
    <lineage>
        <taxon>Eukaryota</taxon>
        <taxon>Metazoa</taxon>
        <taxon>Spiralia</taxon>
        <taxon>Lophotrochozoa</taxon>
        <taxon>Mollusca</taxon>
        <taxon>Bivalvia</taxon>
        <taxon>Autobranchia</taxon>
        <taxon>Pteriomorphia</taxon>
        <taxon>Ostreida</taxon>
        <taxon>Ostreoidea</taxon>
        <taxon>Ostreidae</taxon>
        <taxon>Magallana</taxon>
    </lineage>
</organism>
<dbReference type="SMART" id="SM00360">
    <property type="entry name" value="RRM"/>
    <property type="match status" value="1"/>
</dbReference>
<proteinExistence type="predicted"/>
<reference evidence="1" key="1">
    <citation type="journal article" date="2012" name="Nature">
        <title>The oyster genome reveals stress adaptation and complexity of shell formation.</title>
        <authorList>
            <person name="Zhang G."/>
            <person name="Fang X."/>
            <person name="Guo X."/>
            <person name="Li L."/>
            <person name="Luo R."/>
            <person name="Xu F."/>
            <person name="Yang P."/>
            <person name="Zhang L."/>
            <person name="Wang X."/>
            <person name="Qi H."/>
            <person name="Xiong Z."/>
            <person name="Que H."/>
            <person name="Xie Y."/>
            <person name="Holland P.W."/>
            <person name="Paps J."/>
            <person name="Zhu Y."/>
            <person name="Wu F."/>
            <person name="Chen Y."/>
            <person name="Wang J."/>
            <person name="Peng C."/>
            <person name="Meng J."/>
            <person name="Yang L."/>
            <person name="Liu J."/>
            <person name="Wen B."/>
            <person name="Zhang N."/>
            <person name="Huang Z."/>
            <person name="Zhu Q."/>
            <person name="Feng Y."/>
            <person name="Mount A."/>
            <person name="Hedgecock D."/>
            <person name="Xu Z."/>
            <person name="Liu Y."/>
            <person name="Domazet-Loso T."/>
            <person name="Du Y."/>
            <person name="Sun X."/>
            <person name="Zhang S."/>
            <person name="Liu B."/>
            <person name="Cheng P."/>
            <person name="Jiang X."/>
            <person name="Li J."/>
            <person name="Fan D."/>
            <person name="Wang W."/>
            <person name="Fu W."/>
            <person name="Wang T."/>
            <person name="Wang B."/>
            <person name="Zhang J."/>
            <person name="Peng Z."/>
            <person name="Li Y."/>
            <person name="Li N."/>
            <person name="Wang J."/>
            <person name="Chen M."/>
            <person name="He Y."/>
            <person name="Tan F."/>
            <person name="Song X."/>
            <person name="Zheng Q."/>
            <person name="Huang R."/>
            <person name="Yang H."/>
            <person name="Du X."/>
            <person name="Chen L."/>
            <person name="Yang M."/>
            <person name="Gaffney P.M."/>
            <person name="Wang S."/>
            <person name="Luo L."/>
            <person name="She Z."/>
            <person name="Ming Y."/>
            <person name="Huang W."/>
            <person name="Zhang S."/>
            <person name="Huang B."/>
            <person name="Zhang Y."/>
            <person name="Qu T."/>
            <person name="Ni P."/>
            <person name="Miao G."/>
            <person name="Wang J."/>
            <person name="Wang Q."/>
            <person name="Steinberg C.E."/>
            <person name="Wang H."/>
            <person name="Li N."/>
            <person name="Qian L."/>
            <person name="Zhang G."/>
            <person name="Li Y."/>
            <person name="Yang H."/>
            <person name="Liu X."/>
            <person name="Wang J."/>
            <person name="Yin Y."/>
            <person name="Wang J."/>
        </authorList>
    </citation>
    <scope>NUCLEOTIDE SEQUENCE [LARGE SCALE GENOMIC DNA]</scope>
    <source>
        <strain evidence="1">05x7-T-G4-1.051#20</strain>
    </source>
</reference>
<dbReference type="PROSITE" id="PS50102">
    <property type="entry name" value="RRM"/>
    <property type="match status" value="1"/>
</dbReference>
<dbReference type="InterPro" id="IPR012677">
    <property type="entry name" value="Nucleotide-bd_a/b_plait_sf"/>
</dbReference>
<dbReference type="Pfam" id="PF23084">
    <property type="entry name" value="KH_PARP14_1"/>
    <property type="match status" value="1"/>
</dbReference>
<dbReference type="AlphaFoldDB" id="K1QVL6"/>
<accession>K1QVL6</accession>
<dbReference type="EMBL" id="JH816736">
    <property type="protein sequence ID" value="EKC25586.1"/>
    <property type="molecule type" value="Genomic_DNA"/>
</dbReference>
<dbReference type="HOGENOM" id="CLU_744433_0_0_1"/>